<reference evidence="2" key="1">
    <citation type="submission" date="2019-09" db="EMBL/GenBank/DDBJ databases">
        <title>Characterisation of the sponge microbiome using genome-centric metagenomics.</title>
        <authorList>
            <person name="Engelberts J.P."/>
            <person name="Robbins S.J."/>
            <person name="De Goeij J.M."/>
            <person name="Aranda M."/>
            <person name="Bell S.C."/>
            <person name="Webster N.S."/>
        </authorList>
    </citation>
    <scope>NUCLEOTIDE SEQUENCE</scope>
    <source>
        <strain evidence="2">SB0661_bin_32</strain>
    </source>
</reference>
<proteinExistence type="predicted"/>
<dbReference type="Gene3D" id="3.20.20.140">
    <property type="entry name" value="Metal-dependent hydrolases"/>
    <property type="match status" value="1"/>
</dbReference>
<dbReference type="AlphaFoldDB" id="A0A6B1D4N9"/>
<feature type="domain" description="Amidohydrolase-related" evidence="1">
    <location>
        <begin position="27"/>
        <end position="350"/>
    </location>
</feature>
<dbReference type="InterPro" id="IPR032466">
    <property type="entry name" value="Metal_Hydrolase"/>
</dbReference>
<accession>A0A6B1D4N9</accession>
<name>A0A6B1D4N9_9CHLR</name>
<protein>
    <submittedName>
        <fullName evidence="2">Amidohydrolase family protein</fullName>
    </submittedName>
</protein>
<dbReference type="InterPro" id="IPR006680">
    <property type="entry name" value="Amidohydro-rel"/>
</dbReference>
<dbReference type="GO" id="GO:0016787">
    <property type="term" value="F:hydrolase activity"/>
    <property type="evidence" value="ECO:0007669"/>
    <property type="project" value="UniProtKB-KW"/>
</dbReference>
<organism evidence="2">
    <name type="scientific">Caldilineaceae bacterium SB0661_bin_32</name>
    <dbReference type="NCBI Taxonomy" id="2605255"/>
    <lineage>
        <taxon>Bacteria</taxon>
        <taxon>Bacillati</taxon>
        <taxon>Chloroflexota</taxon>
        <taxon>Caldilineae</taxon>
        <taxon>Caldilineales</taxon>
        <taxon>Caldilineaceae</taxon>
    </lineage>
</organism>
<gene>
    <name evidence="2" type="ORF">F4X14_07395</name>
</gene>
<keyword evidence="2" id="KW-0378">Hydrolase</keyword>
<dbReference type="EMBL" id="VXMH01000033">
    <property type="protein sequence ID" value="MYC94780.1"/>
    <property type="molecule type" value="Genomic_DNA"/>
</dbReference>
<sequence>MFSHEFKEEDRQFLHREILPFLPDRIIDAHAHLFCHEHYPDGGPPAGLATTPPRLGLAEFERYSEWLHPGGRVVGGLFFGLVFLGDRQANNEFIAAEIQGDSPLAAKSRGQLIISPDMDAETILDEVRRLGMTGLKCYHTMAPLNPLLGTPESGAGAYTAADPTWTAPIEAYLPEEHVAAANTLGLTITLHMVRDRALADPVNQVTIRRYCESYPNMRLILAHAARGFNPWHTIEGIESLRGLDNVWFDTSAVTEAGAFEAIVETMGHEKLMYGTDFHVSHTRGRCVAIGDSFHWLYADEMDLDEKHISLQPVLIGLESLRSLRLACDRLKLSERQVEDIFYGNAAALLEIE</sequence>
<evidence type="ECO:0000259" key="1">
    <source>
        <dbReference type="Pfam" id="PF04909"/>
    </source>
</evidence>
<comment type="caution">
    <text evidence="2">The sequence shown here is derived from an EMBL/GenBank/DDBJ whole genome shotgun (WGS) entry which is preliminary data.</text>
</comment>
<evidence type="ECO:0000313" key="2">
    <source>
        <dbReference type="EMBL" id="MYC94780.1"/>
    </source>
</evidence>
<dbReference type="Pfam" id="PF04909">
    <property type="entry name" value="Amidohydro_2"/>
    <property type="match status" value="1"/>
</dbReference>
<dbReference type="SUPFAM" id="SSF51556">
    <property type="entry name" value="Metallo-dependent hydrolases"/>
    <property type="match status" value="1"/>
</dbReference>